<keyword evidence="2" id="KW-1185">Reference proteome</keyword>
<evidence type="ECO:0000313" key="1">
    <source>
        <dbReference type="EMBL" id="MEL0537562.1"/>
    </source>
</evidence>
<accession>A0ABU9EVN9</accession>
<dbReference type="EMBL" id="JBBWSC010000001">
    <property type="protein sequence ID" value="MEL0537562.1"/>
    <property type="molecule type" value="Genomic_DNA"/>
</dbReference>
<evidence type="ECO:0008006" key="3">
    <source>
        <dbReference type="Google" id="ProtNLM"/>
    </source>
</evidence>
<sequence>MALIADLKIWRRLKNWKNKYDVMLKCGDRGAIFALFMCGYEIFGCGVA</sequence>
<protein>
    <recommendedName>
        <fullName evidence="3">Holin</fullName>
    </recommendedName>
</protein>
<reference evidence="1 2" key="1">
    <citation type="submission" date="2024-04" db="EMBL/GenBank/DDBJ databases">
        <title>Staphylococcus debuckii a clinical isolate.</title>
        <authorList>
            <person name="Magnan C."/>
            <person name="Plumet L."/>
            <person name="Morsli M."/>
            <person name="Molle V."/>
            <person name="Lavigne J.-P."/>
        </authorList>
    </citation>
    <scope>NUCLEOTIDE SEQUENCE [LARGE SCALE GENOMIC DNA]</scope>
    <source>
        <strain evidence="1 2">NSD001</strain>
    </source>
</reference>
<gene>
    <name evidence="1" type="ORF">AADA34_02330</name>
</gene>
<organism evidence="1 2">
    <name type="scientific">Staphylococcus debuckii</name>
    <dbReference type="NCBI Taxonomy" id="2044912"/>
    <lineage>
        <taxon>Bacteria</taxon>
        <taxon>Bacillati</taxon>
        <taxon>Bacillota</taxon>
        <taxon>Bacilli</taxon>
        <taxon>Bacillales</taxon>
        <taxon>Staphylococcaceae</taxon>
        <taxon>Staphylococcus</taxon>
    </lineage>
</organism>
<evidence type="ECO:0000313" key="2">
    <source>
        <dbReference type="Proteomes" id="UP001380601"/>
    </source>
</evidence>
<dbReference type="Proteomes" id="UP001380601">
    <property type="component" value="Unassembled WGS sequence"/>
</dbReference>
<comment type="caution">
    <text evidence="1">The sequence shown here is derived from an EMBL/GenBank/DDBJ whole genome shotgun (WGS) entry which is preliminary data.</text>
</comment>
<proteinExistence type="predicted"/>
<dbReference type="RefSeq" id="WP_341611250.1">
    <property type="nucleotide sequence ID" value="NZ_JBBWSC010000001.1"/>
</dbReference>
<name>A0ABU9EVN9_9STAP</name>